<keyword evidence="3 6" id="KW-0812">Transmembrane</keyword>
<dbReference type="InterPro" id="IPR050189">
    <property type="entry name" value="MFS_Efflux_Transporters"/>
</dbReference>
<dbReference type="EMBL" id="JABEMB010000003">
    <property type="protein sequence ID" value="NNH02980.1"/>
    <property type="molecule type" value="Genomic_DNA"/>
</dbReference>
<gene>
    <name evidence="8" type="ORF">HLA99_03790</name>
</gene>
<keyword evidence="4 6" id="KW-1133">Transmembrane helix</keyword>
<feature type="transmembrane region" description="Helical" evidence="6">
    <location>
        <begin position="159"/>
        <end position="179"/>
    </location>
</feature>
<feature type="transmembrane region" description="Helical" evidence="6">
    <location>
        <begin position="70"/>
        <end position="88"/>
    </location>
</feature>
<dbReference type="Proteomes" id="UP000543598">
    <property type="component" value="Unassembled WGS sequence"/>
</dbReference>
<dbReference type="SUPFAM" id="SSF103473">
    <property type="entry name" value="MFS general substrate transporter"/>
    <property type="match status" value="1"/>
</dbReference>
<feature type="transmembrane region" description="Helical" evidence="6">
    <location>
        <begin position="233"/>
        <end position="251"/>
    </location>
</feature>
<name>A0A7Y2Q0L1_9MICO</name>
<comment type="caution">
    <text evidence="8">The sequence shown here is derived from an EMBL/GenBank/DDBJ whole genome shotgun (WGS) entry which is preliminary data.</text>
</comment>
<dbReference type="AlphaFoldDB" id="A0A7Y2Q0L1"/>
<reference evidence="8 9" key="1">
    <citation type="submission" date="2020-05" db="EMBL/GenBank/DDBJ databases">
        <title>MicrobeNet Type strains.</title>
        <authorList>
            <person name="Nicholson A.C."/>
        </authorList>
    </citation>
    <scope>NUCLEOTIDE SEQUENCE [LARGE SCALE GENOMIC DNA]</scope>
    <source>
        <strain evidence="8 9">JCM 14282</strain>
    </source>
</reference>
<evidence type="ECO:0000256" key="6">
    <source>
        <dbReference type="SAM" id="Phobius"/>
    </source>
</evidence>
<keyword evidence="5 6" id="KW-0472">Membrane</keyword>
<organism evidence="8 9">
    <name type="scientific">Microbacterium ulmi</name>
    <dbReference type="NCBI Taxonomy" id="179095"/>
    <lineage>
        <taxon>Bacteria</taxon>
        <taxon>Bacillati</taxon>
        <taxon>Actinomycetota</taxon>
        <taxon>Actinomycetes</taxon>
        <taxon>Micrococcales</taxon>
        <taxon>Microbacteriaceae</taxon>
        <taxon>Microbacterium</taxon>
    </lineage>
</organism>
<feature type="transmembrane region" description="Helical" evidence="6">
    <location>
        <begin position="350"/>
        <end position="371"/>
    </location>
</feature>
<feature type="transmembrane region" description="Helical" evidence="6">
    <location>
        <begin position="94"/>
        <end position="116"/>
    </location>
</feature>
<dbReference type="InterPro" id="IPR036259">
    <property type="entry name" value="MFS_trans_sf"/>
</dbReference>
<evidence type="ECO:0000256" key="5">
    <source>
        <dbReference type="ARBA" id="ARBA00023136"/>
    </source>
</evidence>
<evidence type="ECO:0000313" key="8">
    <source>
        <dbReference type="EMBL" id="NNH02980.1"/>
    </source>
</evidence>
<keyword evidence="9" id="KW-1185">Reference proteome</keyword>
<protein>
    <submittedName>
        <fullName evidence="8">MFS transporter</fullName>
    </submittedName>
</protein>
<dbReference type="InterPro" id="IPR011701">
    <property type="entry name" value="MFS"/>
</dbReference>
<feature type="transmembrane region" description="Helical" evidence="6">
    <location>
        <begin position="200"/>
        <end position="221"/>
    </location>
</feature>
<sequence length="381" mass="39177">MLHPTTVLTFAIFWSTLDRSLILPLVPTIARDLGATVPGAATAITLQALAYSLLQILWGPLSTRWGRVRVLWLSTAIAAAANVGSALAPDLTWFLIARTASGGAFAATFAAVLTYFGDTLPLERRPAAMSNLATATALALGFGTLVSGAIVTAVSWRSIFGGFAVVTIAMAWAISRLPDAADRHEERVLVQLRLLLRNRWGLGVCALVAVEGLLLIGVYNLLPVALQQEGEDVFVSGLVTSVFGVAVVVVSQVMKSVITRIPPAAFIAVGGACAVAAFTVLATGVSPVAVLVGAGLMGTSWALAHTTLQTWMTDAAAATRALGMTLFSISLMLGGAAGAALGSVAVGLDAFPTLFVASIAVSSGFAIAGTISRARYTVRGG</sequence>
<evidence type="ECO:0000259" key="7">
    <source>
        <dbReference type="PROSITE" id="PS50850"/>
    </source>
</evidence>
<dbReference type="Gene3D" id="1.20.1250.20">
    <property type="entry name" value="MFS general substrate transporter like domains"/>
    <property type="match status" value="1"/>
</dbReference>
<evidence type="ECO:0000256" key="1">
    <source>
        <dbReference type="ARBA" id="ARBA00004651"/>
    </source>
</evidence>
<feature type="transmembrane region" description="Helical" evidence="6">
    <location>
        <begin position="128"/>
        <end position="153"/>
    </location>
</feature>
<dbReference type="PROSITE" id="PS50850">
    <property type="entry name" value="MFS"/>
    <property type="match status" value="1"/>
</dbReference>
<evidence type="ECO:0000256" key="3">
    <source>
        <dbReference type="ARBA" id="ARBA00022692"/>
    </source>
</evidence>
<feature type="transmembrane region" description="Helical" evidence="6">
    <location>
        <begin position="40"/>
        <end position="58"/>
    </location>
</feature>
<feature type="transmembrane region" description="Helical" evidence="6">
    <location>
        <begin position="288"/>
        <end position="308"/>
    </location>
</feature>
<dbReference type="Pfam" id="PF07690">
    <property type="entry name" value="MFS_1"/>
    <property type="match status" value="1"/>
</dbReference>
<proteinExistence type="predicted"/>
<dbReference type="GO" id="GO:0022857">
    <property type="term" value="F:transmembrane transporter activity"/>
    <property type="evidence" value="ECO:0007669"/>
    <property type="project" value="InterPro"/>
</dbReference>
<feature type="transmembrane region" description="Helical" evidence="6">
    <location>
        <begin position="320"/>
        <end position="344"/>
    </location>
</feature>
<feature type="domain" description="Major facilitator superfamily (MFS) profile" evidence="7">
    <location>
        <begin position="4"/>
        <end position="375"/>
    </location>
</feature>
<evidence type="ECO:0000256" key="2">
    <source>
        <dbReference type="ARBA" id="ARBA00022475"/>
    </source>
</evidence>
<feature type="transmembrane region" description="Helical" evidence="6">
    <location>
        <begin position="263"/>
        <end position="282"/>
    </location>
</feature>
<comment type="subcellular location">
    <subcellularLocation>
        <location evidence="1">Cell membrane</location>
        <topology evidence="1">Multi-pass membrane protein</topology>
    </subcellularLocation>
</comment>
<dbReference type="InterPro" id="IPR020846">
    <property type="entry name" value="MFS_dom"/>
</dbReference>
<dbReference type="RefSeq" id="WP_167034901.1">
    <property type="nucleotide sequence ID" value="NZ_BAAANA010000002.1"/>
</dbReference>
<dbReference type="GO" id="GO:0005886">
    <property type="term" value="C:plasma membrane"/>
    <property type="evidence" value="ECO:0007669"/>
    <property type="project" value="UniProtKB-SubCell"/>
</dbReference>
<evidence type="ECO:0000313" key="9">
    <source>
        <dbReference type="Proteomes" id="UP000543598"/>
    </source>
</evidence>
<evidence type="ECO:0000256" key="4">
    <source>
        <dbReference type="ARBA" id="ARBA00022989"/>
    </source>
</evidence>
<dbReference type="PANTHER" id="PTHR43124:SF3">
    <property type="entry name" value="CHLORAMPHENICOL EFFLUX PUMP RV0191"/>
    <property type="match status" value="1"/>
</dbReference>
<keyword evidence="2" id="KW-1003">Cell membrane</keyword>
<dbReference type="PANTHER" id="PTHR43124">
    <property type="entry name" value="PURINE EFFLUX PUMP PBUE"/>
    <property type="match status" value="1"/>
</dbReference>
<accession>A0A7Y2Q0L1</accession>